<dbReference type="EMBL" id="BIMR01000156">
    <property type="protein sequence ID" value="GCE76981.1"/>
    <property type="molecule type" value="Genomic_DNA"/>
</dbReference>
<gene>
    <name evidence="3" type="ORF">CBZ_20370</name>
</gene>
<reference evidence="3 4" key="1">
    <citation type="submission" date="2019-01" db="EMBL/GenBank/DDBJ databases">
        <title>Draft genome sequence of Cellulomonas takizawaensis strain TKZ-21.</title>
        <authorList>
            <person name="Yamamura H."/>
            <person name="Hayashi T."/>
            <person name="Hamada M."/>
            <person name="Serisawa Y."/>
            <person name="Matsuyama K."/>
            <person name="Nakagawa Y."/>
            <person name="Otoguro M."/>
            <person name="Yanagida F."/>
            <person name="Hayakawa M."/>
        </authorList>
    </citation>
    <scope>NUCLEOTIDE SEQUENCE [LARGE SCALE GENOMIC DNA]</scope>
    <source>
        <strain evidence="3 4">NBRC12680</strain>
    </source>
</reference>
<dbReference type="RefSeq" id="WP_130781585.1">
    <property type="nucleotide sequence ID" value="NZ_BIMR01000156.1"/>
</dbReference>
<keyword evidence="2" id="KW-0812">Transmembrane</keyword>
<dbReference type="OrthoDB" id="4828895at2"/>
<comment type="caution">
    <text evidence="3">The sequence shown here is derived from an EMBL/GenBank/DDBJ whole genome shotgun (WGS) entry which is preliminary data.</text>
</comment>
<feature type="transmembrane region" description="Helical" evidence="2">
    <location>
        <begin position="6"/>
        <end position="26"/>
    </location>
</feature>
<dbReference type="Pfam" id="PF19690">
    <property type="entry name" value="DUF6191"/>
    <property type="match status" value="1"/>
</dbReference>
<protein>
    <submittedName>
        <fullName evidence="3">Uncharacterized protein</fullName>
    </submittedName>
</protein>
<evidence type="ECO:0000256" key="1">
    <source>
        <dbReference type="SAM" id="MobiDB-lite"/>
    </source>
</evidence>
<keyword evidence="2" id="KW-0472">Membrane</keyword>
<accession>A0A402DS98</accession>
<organism evidence="3 4">
    <name type="scientific">Cellulomonas biazotea</name>
    <dbReference type="NCBI Taxonomy" id="1709"/>
    <lineage>
        <taxon>Bacteria</taxon>
        <taxon>Bacillati</taxon>
        <taxon>Actinomycetota</taxon>
        <taxon>Actinomycetes</taxon>
        <taxon>Micrococcales</taxon>
        <taxon>Cellulomonadaceae</taxon>
        <taxon>Cellulomonas</taxon>
    </lineage>
</organism>
<evidence type="ECO:0000256" key="2">
    <source>
        <dbReference type="SAM" id="Phobius"/>
    </source>
</evidence>
<feature type="region of interest" description="Disordered" evidence="1">
    <location>
        <begin position="66"/>
        <end position="98"/>
    </location>
</feature>
<name>A0A402DS98_9CELL</name>
<sequence>MEWLWVVGGVVVTLVVVDRLVARGVFDRRRPRVRVPSGSAATGMFGGVVDVFQPNHEYLTLEQDRQRHDVQHASDAAPPVDLDSGVVRLDGPGTASAP</sequence>
<keyword evidence="4" id="KW-1185">Reference proteome</keyword>
<dbReference type="Proteomes" id="UP000289954">
    <property type="component" value="Unassembled WGS sequence"/>
</dbReference>
<dbReference type="InterPro" id="IPR045684">
    <property type="entry name" value="DUF6191"/>
</dbReference>
<dbReference type="AlphaFoldDB" id="A0A402DS98"/>
<keyword evidence="2" id="KW-1133">Transmembrane helix</keyword>
<proteinExistence type="predicted"/>
<evidence type="ECO:0000313" key="4">
    <source>
        <dbReference type="Proteomes" id="UP000289954"/>
    </source>
</evidence>
<evidence type="ECO:0000313" key="3">
    <source>
        <dbReference type="EMBL" id="GCE76981.1"/>
    </source>
</evidence>